<feature type="transmembrane region" description="Helical" evidence="2">
    <location>
        <begin position="129"/>
        <end position="148"/>
    </location>
</feature>
<feature type="transmembrane region" description="Helical" evidence="2">
    <location>
        <begin position="193"/>
        <end position="212"/>
    </location>
</feature>
<feature type="transmembrane region" description="Helical" evidence="2">
    <location>
        <begin position="284"/>
        <end position="306"/>
    </location>
</feature>
<dbReference type="EMBL" id="CAESAN010000001">
    <property type="protein sequence ID" value="CAB4333812.1"/>
    <property type="molecule type" value="Genomic_DNA"/>
</dbReference>
<feature type="transmembrane region" description="Helical" evidence="2">
    <location>
        <begin position="36"/>
        <end position="55"/>
    </location>
</feature>
<feature type="transmembrane region" description="Helical" evidence="2">
    <location>
        <begin position="232"/>
        <end position="252"/>
    </location>
</feature>
<accession>A0A6J5YY78</accession>
<dbReference type="PANTHER" id="PTHR36838">
    <property type="entry name" value="AUXIN EFFLUX CARRIER FAMILY PROTEIN"/>
    <property type="match status" value="1"/>
</dbReference>
<sequence>MIAVAFTSLLALLIGVGSERRWGEGALTLSKRLLDLLAYVALPVVVFFTVNSLAFTKGVGAGLVFGWTERIVVILLAWLIGSRLLRLPRAGTGAMMIAVGLANTGHLGIPLVALLLGSEKVGLAVTYDTAVTAPLILIGGFAIGAAFGERAGDTGLQRLRSFVIRNPALLALIAALLLPASFTPAWAHDLATFLAVAIAPIGFFALGVNLMIEHDQSGTRIFPPELTAPVAVALGLRLLVAPGVMLGLSNFVIEVPTTFLIQAGMASGVTGLAIGHIFGLNMKIIVGAIAWSTAIIVVAACVVGLVGGL</sequence>
<feature type="transmembrane region" description="Helical" evidence="2">
    <location>
        <begin position="168"/>
        <end position="186"/>
    </location>
</feature>
<keyword evidence="2" id="KW-0812">Transmembrane</keyword>
<gene>
    <name evidence="3" type="ORF">UFOPK3547_00025</name>
</gene>
<evidence type="ECO:0000313" key="3">
    <source>
        <dbReference type="EMBL" id="CAB4333812.1"/>
    </source>
</evidence>
<name>A0A6J5YY78_9ZZZZ</name>
<protein>
    <submittedName>
        <fullName evidence="3">Unannotated protein</fullName>
    </submittedName>
</protein>
<feature type="transmembrane region" description="Helical" evidence="2">
    <location>
        <begin position="93"/>
        <end position="117"/>
    </location>
</feature>
<dbReference type="PANTHER" id="PTHR36838:SF3">
    <property type="entry name" value="TRANSPORTER AUXIN EFFLUX CARRIER EC FAMILY"/>
    <property type="match status" value="1"/>
</dbReference>
<dbReference type="AlphaFoldDB" id="A0A6J5YY78"/>
<organism evidence="3">
    <name type="scientific">freshwater metagenome</name>
    <dbReference type="NCBI Taxonomy" id="449393"/>
    <lineage>
        <taxon>unclassified sequences</taxon>
        <taxon>metagenomes</taxon>
        <taxon>ecological metagenomes</taxon>
    </lineage>
</organism>
<evidence type="ECO:0000256" key="2">
    <source>
        <dbReference type="SAM" id="Phobius"/>
    </source>
</evidence>
<keyword evidence="1" id="KW-0813">Transport</keyword>
<keyword evidence="2" id="KW-0472">Membrane</keyword>
<feature type="transmembrane region" description="Helical" evidence="2">
    <location>
        <begin position="259"/>
        <end position="278"/>
    </location>
</feature>
<keyword evidence="2" id="KW-1133">Transmembrane helix</keyword>
<reference evidence="3" key="1">
    <citation type="submission" date="2020-05" db="EMBL/GenBank/DDBJ databases">
        <authorList>
            <person name="Chiriac C."/>
            <person name="Salcher M."/>
            <person name="Ghai R."/>
            <person name="Kavagutti S V."/>
        </authorList>
    </citation>
    <scope>NUCLEOTIDE SEQUENCE</scope>
</reference>
<evidence type="ECO:0000256" key="1">
    <source>
        <dbReference type="ARBA" id="ARBA00022448"/>
    </source>
</evidence>
<proteinExistence type="predicted"/>
<feature type="transmembrane region" description="Helical" evidence="2">
    <location>
        <begin position="62"/>
        <end position="81"/>
    </location>
</feature>